<dbReference type="EMBL" id="RJVP01000002">
    <property type="protein sequence ID" value="ROH87080.1"/>
    <property type="molecule type" value="Genomic_DNA"/>
</dbReference>
<accession>A0A3N0V2S1</accession>
<sequence>MWKLDKSVMVNLVESPFVRRDFLQDDLRVLMSQSDAGCASPWGSIEADQCMINRMFVFQY</sequence>
<reference evidence="1 2" key="1">
    <citation type="submission" date="2018-10" db="EMBL/GenBank/DDBJ databases">
        <authorList>
            <person name="Chen W.-M."/>
        </authorList>
    </citation>
    <scope>NUCLEOTIDE SEQUENCE [LARGE SCALE GENOMIC DNA]</scope>
    <source>
        <strain evidence="1 2">H-5</strain>
    </source>
</reference>
<gene>
    <name evidence="1" type="ORF">ED236_05215</name>
</gene>
<evidence type="ECO:0000313" key="1">
    <source>
        <dbReference type="EMBL" id="ROH87080.1"/>
    </source>
</evidence>
<name>A0A3N0V2S1_9PROT</name>
<comment type="caution">
    <text evidence="1">The sequence shown here is derived from an EMBL/GenBank/DDBJ whole genome shotgun (WGS) entry which is preliminary data.</text>
</comment>
<dbReference type="AlphaFoldDB" id="A0A3N0V2S1"/>
<proteinExistence type="predicted"/>
<organism evidence="1 2">
    <name type="scientific">Pseudomethylobacillus aquaticus</name>
    <dbReference type="NCBI Taxonomy" id="2676064"/>
    <lineage>
        <taxon>Bacteria</taxon>
        <taxon>Pseudomonadati</taxon>
        <taxon>Pseudomonadota</taxon>
        <taxon>Betaproteobacteria</taxon>
        <taxon>Nitrosomonadales</taxon>
        <taxon>Methylophilaceae</taxon>
        <taxon>Pseudomethylobacillus</taxon>
    </lineage>
</organism>
<dbReference type="Proteomes" id="UP000275137">
    <property type="component" value="Unassembled WGS sequence"/>
</dbReference>
<keyword evidence="2" id="KW-1185">Reference proteome</keyword>
<evidence type="ECO:0000313" key="2">
    <source>
        <dbReference type="Proteomes" id="UP000275137"/>
    </source>
</evidence>
<protein>
    <submittedName>
        <fullName evidence="1">Uncharacterized protein</fullName>
    </submittedName>
</protein>